<evidence type="ECO:0000256" key="12">
    <source>
        <dbReference type="PROSITE-ProRule" id="PRU10141"/>
    </source>
</evidence>
<evidence type="ECO:0000256" key="5">
    <source>
        <dbReference type="ARBA" id="ARBA00022729"/>
    </source>
</evidence>
<dbReference type="Pfam" id="PF12819">
    <property type="entry name" value="Malectin_like"/>
    <property type="match status" value="1"/>
</dbReference>
<dbReference type="FunFam" id="2.60.120.430:FF:000001">
    <property type="entry name" value="Receptor-like protein kinase FERONIA"/>
    <property type="match status" value="1"/>
</dbReference>
<dbReference type="Gene3D" id="1.10.510.10">
    <property type="entry name" value="Transferase(Phosphotransferase) domain 1"/>
    <property type="match status" value="1"/>
</dbReference>
<evidence type="ECO:0000256" key="7">
    <source>
        <dbReference type="ARBA" id="ARBA00022777"/>
    </source>
</evidence>
<proteinExistence type="predicted"/>
<reference evidence="16" key="1">
    <citation type="submission" date="2016-06" db="EMBL/GenBank/DDBJ databases">
        <title>Parallel loss of symbiosis genes in relatives of nitrogen-fixing non-legume Parasponia.</title>
        <authorList>
            <person name="Van Velzen R."/>
            <person name="Holmer R."/>
            <person name="Bu F."/>
            <person name="Rutten L."/>
            <person name="Van Zeijl A."/>
            <person name="Liu W."/>
            <person name="Santuari L."/>
            <person name="Cao Q."/>
            <person name="Sharma T."/>
            <person name="Shen D."/>
            <person name="Roswanjaya Y."/>
            <person name="Wardhani T."/>
            <person name="Kalhor M.S."/>
            <person name="Jansen J."/>
            <person name="Van den Hoogen J."/>
            <person name="Gungor B."/>
            <person name="Hartog M."/>
            <person name="Hontelez J."/>
            <person name="Verver J."/>
            <person name="Yang W.-C."/>
            <person name="Schijlen E."/>
            <person name="Repin R."/>
            <person name="Schilthuizen M."/>
            <person name="Schranz E."/>
            <person name="Heidstra R."/>
            <person name="Miyata K."/>
            <person name="Fedorova E."/>
            <person name="Kohlen W."/>
            <person name="Bisseling T."/>
            <person name="Smit S."/>
            <person name="Geurts R."/>
        </authorList>
    </citation>
    <scope>NUCLEOTIDE SEQUENCE [LARGE SCALE GENOMIC DNA]</scope>
    <source>
        <strain evidence="16">cv. WU1-14</strain>
    </source>
</reference>
<comment type="subcellular location">
    <subcellularLocation>
        <location evidence="1">Membrane</location>
        <topology evidence="1">Single-pass type I membrane protein</topology>
    </subcellularLocation>
</comment>
<evidence type="ECO:0000256" key="9">
    <source>
        <dbReference type="ARBA" id="ARBA00022989"/>
    </source>
</evidence>
<keyword evidence="16" id="KW-1185">Reference proteome</keyword>
<feature type="domain" description="Protein kinase" evidence="14">
    <location>
        <begin position="465"/>
        <end position="740"/>
    </location>
</feature>
<dbReference type="CDD" id="cd14066">
    <property type="entry name" value="STKc_IRAK"/>
    <property type="match status" value="1"/>
</dbReference>
<dbReference type="Gene3D" id="2.60.120.430">
    <property type="entry name" value="Galactose-binding lectin"/>
    <property type="match status" value="2"/>
</dbReference>
<dbReference type="FunFam" id="1.10.510.10:FF:000252">
    <property type="entry name" value="Receptor-like protein kinase FERONIA"/>
    <property type="match status" value="1"/>
</dbReference>
<dbReference type="GO" id="GO:0016020">
    <property type="term" value="C:membrane"/>
    <property type="evidence" value="ECO:0007669"/>
    <property type="project" value="UniProtKB-SubCell"/>
</dbReference>
<evidence type="ECO:0000256" key="4">
    <source>
        <dbReference type="ARBA" id="ARBA00022692"/>
    </source>
</evidence>
<dbReference type="FunFam" id="2.60.120.430:FF:000005">
    <property type="entry name" value="Putative receptor-like protein kinase"/>
    <property type="match status" value="1"/>
</dbReference>
<dbReference type="GO" id="GO:0004674">
    <property type="term" value="F:protein serine/threonine kinase activity"/>
    <property type="evidence" value="ECO:0007669"/>
    <property type="project" value="UniProtKB-KW"/>
</dbReference>
<keyword evidence="9 13" id="KW-1133">Transmembrane helix</keyword>
<keyword evidence="8 12" id="KW-0067">ATP-binding</keyword>
<feature type="binding site" evidence="12">
    <location>
        <position position="493"/>
    </location>
    <ligand>
        <name>ATP</name>
        <dbReference type="ChEBI" id="CHEBI:30616"/>
    </ligand>
</feature>
<evidence type="ECO:0000256" key="2">
    <source>
        <dbReference type="ARBA" id="ARBA00022527"/>
    </source>
</evidence>
<evidence type="ECO:0000313" key="16">
    <source>
        <dbReference type="Proteomes" id="UP000237105"/>
    </source>
</evidence>
<dbReference type="FunFam" id="3.30.200.20:FF:000039">
    <property type="entry name" value="receptor-like protein kinase FERONIA"/>
    <property type="match status" value="1"/>
</dbReference>
<keyword evidence="6 12" id="KW-0547">Nucleotide-binding</keyword>
<dbReference type="InterPro" id="IPR001245">
    <property type="entry name" value="Ser-Thr/Tyr_kinase_cat_dom"/>
</dbReference>
<dbReference type="PROSITE" id="PS50011">
    <property type="entry name" value="PROTEIN_KINASE_DOM"/>
    <property type="match status" value="1"/>
</dbReference>
<dbReference type="PROSITE" id="PS00108">
    <property type="entry name" value="PROTEIN_KINASE_ST"/>
    <property type="match status" value="1"/>
</dbReference>
<evidence type="ECO:0000256" key="13">
    <source>
        <dbReference type="SAM" id="Phobius"/>
    </source>
</evidence>
<dbReference type="InterPro" id="IPR000719">
    <property type="entry name" value="Prot_kinase_dom"/>
</dbReference>
<accession>A0A2P5DLC8</accession>
<evidence type="ECO:0000256" key="8">
    <source>
        <dbReference type="ARBA" id="ARBA00022840"/>
    </source>
</evidence>
<dbReference type="SUPFAM" id="SSF56112">
    <property type="entry name" value="Protein kinase-like (PK-like)"/>
    <property type="match status" value="1"/>
</dbReference>
<keyword evidence="7 15" id="KW-0418">Kinase</keyword>
<name>A0A2P5DLC8_PARAD</name>
<dbReference type="InterPro" id="IPR017441">
    <property type="entry name" value="Protein_kinase_ATP_BS"/>
</dbReference>
<keyword evidence="5" id="KW-0732">Signal</keyword>
<sequence length="748" mass="83328">MDNYLIDCGSPTNTSIGKRTFISDIIDLKILSTSQEVFASTNISKSIISSVDGINSPLYQTARIFTKISKYTFSIRQHGRHWIRLYFFPFVHKNYDMSTANFSVSTKNCVLLSHFTASNTASVKEFSVDVTSDRLVITFTPSANSFAFLNAIEVVSVPDELITDDARTVDTLENFQGLSTQALETVARVNMGGPMLSSENDTLWRTWFPDQNFLVNKNAGENVAVSIEDVKYKRRNRVTPYIAPHEVYSTATAINEDYGSECNITWGFDVDKGFRYLVRFHFCDIVSKQLNSLYFNVYLDSWNLDLSALSFNSLRSALYMDYVTMSTTSDKLHVSIGPSTLPSVDHDAILNGLEIMKLNNSIGSLSATSSAMGISSDISNPKKKYRVLIITSASIGAFILIGLALVLSLTTCKNKRSLPLFVNRGISSTGSKSFKGKRASKSIVDLDFRGDRIPFVAIQEATNNFEESWVIGVGGFGKVYKGFLKDGTKVAIKRKTSLSQQGLNEFKNEIKMLSQFRHQHLVSMIGYCDEQGEMILVYEYVENGTLRSHLYGSCLPILSWKQRLEICIGVARGLHYLHTGFSKAIIHRDVKTANILLDENLKAKVADFGLSKTVPDTSQADYVSTGVKGSFGYFDPEYFRKRRLTVKSDVYSFGVVLFEVICGRAAVDSSLPTEKIGLAGWAMKWQKIDNLEQIIDPSLEGSISTDSLMKFGEIAERCLAEFGVNRPSMGEVLQNLECALRLHKEGCS</sequence>
<evidence type="ECO:0000256" key="6">
    <source>
        <dbReference type="ARBA" id="ARBA00022741"/>
    </source>
</evidence>
<dbReference type="SMART" id="SM00220">
    <property type="entry name" value="S_TKc"/>
    <property type="match status" value="1"/>
</dbReference>
<dbReference type="PANTHER" id="PTHR45631:SF207">
    <property type="entry name" value="LRR RECEPTOR-LIKE SERINE_THREONINE-PROTEIN KINASE MEE39-RELATED"/>
    <property type="match status" value="1"/>
</dbReference>
<gene>
    <name evidence="15" type="ORF">PanWU01x14_052960</name>
</gene>
<evidence type="ECO:0000256" key="11">
    <source>
        <dbReference type="ARBA" id="ARBA00023180"/>
    </source>
</evidence>
<dbReference type="EMBL" id="JXTB01000030">
    <property type="protein sequence ID" value="PON74086.1"/>
    <property type="molecule type" value="Genomic_DNA"/>
</dbReference>
<keyword evidence="2" id="KW-0723">Serine/threonine-protein kinase</keyword>
<evidence type="ECO:0000256" key="3">
    <source>
        <dbReference type="ARBA" id="ARBA00022679"/>
    </source>
</evidence>
<protein>
    <submittedName>
        <fullName evidence="15">Mitogen-activated protein kinase kinase kinase</fullName>
    </submittedName>
</protein>
<keyword evidence="4 13" id="KW-0812">Transmembrane</keyword>
<keyword evidence="10 13" id="KW-0472">Membrane</keyword>
<dbReference type="STRING" id="3476.A0A2P5DLC8"/>
<evidence type="ECO:0000256" key="1">
    <source>
        <dbReference type="ARBA" id="ARBA00004479"/>
    </source>
</evidence>
<organism evidence="15 16">
    <name type="scientific">Parasponia andersonii</name>
    <name type="common">Sponia andersonii</name>
    <dbReference type="NCBI Taxonomy" id="3476"/>
    <lineage>
        <taxon>Eukaryota</taxon>
        <taxon>Viridiplantae</taxon>
        <taxon>Streptophyta</taxon>
        <taxon>Embryophyta</taxon>
        <taxon>Tracheophyta</taxon>
        <taxon>Spermatophyta</taxon>
        <taxon>Magnoliopsida</taxon>
        <taxon>eudicotyledons</taxon>
        <taxon>Gunneridae</taxon>
        <taxon>Pentapetalae</taxon>
        <taxon>rosids</taxon>
        <taxon>fabids</taxon>
        <taxon>Rosales</taxon>
        <taxon>Cannabaceae</taxon>
        <taxon>Parasponia</taxon>
    </lineage>
</organism>
<dbReference type="InterPro" id="IPR024788">
    <property type="entry name" value="Malectin-like_Carb-bd_dom"/>
</dbReference>
<keyword evidence="11" id="KW-0325">Glycoprotein</keyword>
<dbReference type="Gene3D" id="3.30.200.20">
    <property type="entry name" value="Phosphorylase Kinase, domain 1"/>
    <property type="match status" value="1"/>
</dbReference>
<dbReference type="InterPro" id="IPR008271">
    <property type="entry name" value="Ser/Thr_kinase_AS"/>
</dbReference>
<evidence type="ECO:0000259" key="14">
    <source>
        <dbReference type="PROSITE" id="PS50011"/>
    </source>
</evidence>
<dbReference type="InterPro" id="IPR011009">
    <property type="entry name" value="Kinase-like_dom_sf"/>
</dbReference>
<dbReference type="AlphaFoldDB" id="A0A2P5DLC8"/>
<dbReference type="PROSITE" id="PS00107">
    <property type="entry name" value="PROTEIN_KINASE_ATP"/>
    <property type="match status" value="1"/>
</dbReference>
<comment type="caution">
    <text evidence="15">The sequence shown here is derived from an EMBL/GenBank/DDBJ whole genome shotgun (WGS) entry which is preliminary data.</text>
</comment>
<dbReference type="OrthoDB" id="1188087at2759"/>
<dbReference type="PANTHER" id="PTHR45631">
    <property type="entry name" value="OS07G0107800 PROTEIN-RELATED"/>
    <property type="match status" value="1"/>
</dbReference>
<dbReference type="Proteomes" id="UP000237105">
    <property type="component" value="Unassembled WGS sequence"/>
</dbReference>
<feature type="transmembrane region" description="Helical" evidence="13">
    <location>
        <begin position="387"/>
        <end position="409"/>
    </location>
</feature>
<dbReference type="GO" id="GO:0005524">
    <property type="term" value="F:ATP binding"/>
    <property type="evidence" value="ECO:0007669"/>
    <property type="project" value="UniProtKB-UniRule"/>
</dbReference>
<evidence type="ECO:0000313" key="15">
    <source>
        <dbReference type="EMBL" id="PON74086.1"/>
    </source>
</evidence>
<keyword evidence="3" id="KW-0808">Transferase</keyword>
<dbReference type="Pfam" id="PF07714">
    <property type="entry name" value="PK_Tyr_Ser-Thr"/>
    <property type="match status" value="1"/>
</dbReference>
<evidence type="ECO:0000256" key="10">
    <source>
        <dbReference type="ARBA" id="ARBA00023136"/>
    </source>
</evidence>